<protein>
    <submittedName>
        <fullName evidence="2">Uncharacterized protein</fullName>
    </submittedName>
</protein>
<feature type="region of interest" description="Disordered" evidence="1">
    <location>
        <begin position="137"/>
        <end position="166"/>
    </location>
</feature>
<evidence type="ECO:0000313" key="2">
    <source>
        <dbReference type="EMBL" id="KAG7375786.1"/>
    </source>
</evidence>
<name>A0A8T1V4B0_9STRA</name>
<reference evidence="2" key="1">
    <citation type="submission" date="2021-02" db="EMBL/GenBank/DDBJ databases">
        <authorList>
            <person name="Palmer J.M."/>
        </authorList>
    </citation>
    <scope>NUCLEOTIDE SEQUENCE</scope>
    <source>
        <strain evidence="2">SCRP734</strain>
    </source>
</reference>
<gene>
    <name evidence="2" type="ORF">PHYPSEUDO_015256</name>
</gene>
<evidence type="ECO:0000256" key="1">
    <source>
        <dbReference type="SAM" id="MobiDB-lite"/>
    </source>
</evidence>
<organism evidence="2 3">
    <name type="scientific">Phytophthora pseudosyringae</name>
    <dbReference type="NCBI Taxonomy" id="221518"/>
    <lineage>
        <taxon>Eukaryota</taxon>
        <taxon>Sar</taxon>
        <taxon>Stramenopiles</taxon>
        <taxon>Oomycota</taxon>
        <taxon>Peronosporomycetes</taxon>
        <taxon>Peronosporales</taxon>
        <taxon>Peronosporaceae</taxon>
        <taxon>Phytophthora</taxon>
    </lineage>
</organism>
<feature type="compositionally biased region" description="Polar residues" evidence="1">
    <location>
        <begin position="11"/>
        <end position="21"/>
    </location>
</feature>
<accession>A0A8T1V4B0</accession>
<dbReference type="EMBL" id="JAGDFM010000926">
    <property type="protein sequence ID" value="KAG7375786.1"/>
    <property type="molecule type" value="Genomic_DNA"/>
</dbReference>
<sequence length="288" mass="30193">MPRKARDEVEMQTTESSSCSPTDERQPHSSIRAIRHKSTSRRQQTAMKFSTIVAFAITIEAGLLQASAQTLVITTEDCSSCSVGTYCTNSAPECHGPPATGACFNATISEYQVGCGEGYDCFDNMCECVIDDTPVATTPTPTTATPTTAAPTTAAPTRAPSPTSTVVTSSAGIYSQCPSGTYWEIGATACRGPSYAGECYNPSTAKYQNGCAAGFTCSNNKCSTIPPATFSPTVCYLRCSSSVEYCENGTNVCRGPNYAGECFNAATGHFQNGCGAGYECANNMCVKA</sequence>
<proteinExistence type="predicted"/>
<dbReference type="Proteomes" id="UP000694044">
    <property type="component" value="Unassembled WGS sequence"/>
</dbReference>
<feature type="region of interest" description="Disordered" evidence="1">
    <location>
        <begin position="1"/>
        <end position="40"/>
    </location>
</feature>
<dbReference type="OrthoDB" id="100889at2759"/>
<evidence type="ECO:0000313" key="3">
    <source>
        <dbReference type="Proteomes" id="UP000694044"/>
    </source>
</evidence>
<comment type="caution">
    <text evidence="2">The sequence shown here is derived from an EMBL/GenBank/DDBJ whole genome shotgun (WGS) entry which is preliminary data.</text>
</comment>
<keyword evidence="3" id="KW-1185">Reference proteome</keyword>
<dbReference type="AlphaFoldDB" id="A0A8T1V4B0"/>